<evidence type="ECO:0000313" key="12">
    <source>
        <dbReference type="Proteomes" id="UP000182444"/>
    </source>
</evidence>
<dbReference type="PANTHER" id="PTHR10778">
    <property type="entry name" value="SOLUTE CARRIER FAMILY 35 MEMBER B"/>
    <property type="match status" value="1"/>
</dbReference>
<dbReference type="GeneID" id="2912920"/>
<evidence type="ECO:0000256" key="5">
    <source>
        <dbReference type="ARBA" id="ARBA00022692"/>
    </source>
</evidence>
<proteinExistence type="inferred from homology"/>
<keyword evidence="7 10" id="KW-1133">Transmembrane helix</keyword>
<keyword evidence="5 10" id="KW-0812">Transmembrane</keyword>
<evidence type="ECO:0000256" key="2">
    <source>
        <dbReference type="ARBA" id="ARBA00010694"/>
    </source>
</evidence>
<dbReference type="GO" id="GO:0000139">
    <property type="term" value="C:Golgi membrane"/>
    <property type="evidence" value="ECO:0007669"/>
    <property type="project" value="TreeGrafter"/>
</dbReference>
<comment type="similarity">
    <text evidence="2">Belongs to the nucleotide-sugar transporter family. SLC35B subfamily.</text>
</comment>
<feature type="transmembrane region" description="Helical" evidence="10">
    <location>
        <begin position="42"/>
        <end position="62"/>
    </location>
</feature>
<reference evidence="11 12" key="1">
    <citation type="journal article" date="2016" name="PLoS ONE">
        <title>Sequence Assembly of Yarrowia lipolytica Strain W29/CLIB89 Shows Transposable Element Diversity.</title>
        <authorList>
            <person name="Magnan C."/>
            <person name="Yu J."/>
            <person name="Chang I."/>
            <person name="Jahn E."/>
            <person name="Kanomata Y."/>
            <person name="Wu J."/>
            <person name="Zeller M."/>
            <person name="Oakes M."/>
            <person name="Baldi P."/>
            <person name="Sandmeyer S."/>
        </authorList>
    </citation>
    <scope>NUCLEOTIDE SEQUENCE [LARGE SCALE GENOMIC DNA]</scope>
    <source>
        <strain evidence="12">CLIB89(W29)</strain>
    </source>
</reference>
<comment type="subcellular location">
    <subcellularLocation>
        <location evidence="1">Endoplasmic reticulum membrane</location>
        <topology evidence="1">Multi-pass membrane protein</topology>
    </subcellularLocation>
</comment>
<dbReference type="PANTHER" id="PTHR10778:SF10">
    <property type="entry name" value="SOLUTE CARRIER FAMILY 35 MEMBER B1"/>
    <property type="match status" value="1"/>
</dbReference>
<dbReference type="KEGG" id="yli:2912920"/>
<evidence type="ECO:0000256" key="9">
    <source>
        <dbReference type="ARBA" id="ARBA00041103"/>
    </source>
</evidence>
<dbReference type="VEuPathDB" id="FungiDB:YALI0_E22957g"/>
<dbReference type="GO" id="GO:0005789">
    <property type="term" value="C:endoplasmic reticulum membrane"/>
    <property type="evidence" value="ECO:0007669"/>
    <property type="project" value="UniProtKB-SubCell"/>
</dbReference>
<evidence type="ECO:0000256" key="6">
    <source>
        <dbReference type="ARBA" id="ARBA00022824"/>
    </source>
</evidence>
<dbReference type="Proteomes" id="UP000182444">
    <property type="component" value="Chromosome 1E"/>
</dbReference>
<dbReference type="eggNOG" id="KOG1581">
    <property type="taxonomic scope" value="Eukaryota"/>
</dbReference>
<protein>
    <recommendedName>
        <fullName evidence="9">UDP-galactose transporter homolog 1</fullName>
    </recommendedName>
</protein>
<dbReference type="VEuPathDB" id="FungiDB:YALI1_E27113g"/>
<dbReference type="InterPro" id="IPR037185">
    <property type="entry name" value="EmrE-like"/>
</dbReference>
<dbReference type="Pfam" id="PF08449">
    <property type="entry name" value="UAA"/>
    <property type="match status" value="1"/>
</dbReference>
<dbReference type="AlphaFoldDB" id="A0A1D8NJL1"/>
<keyword evidence="6" id="KW-0256">Endoplasmic reticulum</keyword>
<dbReference type="InterPro" id="IPR013657">
    <property type="entry name" value="SCL35B1-4/HUT1"/>
</dbReference>
<keyword evidence="3" id="KW-0813">Transport</keyword>
<evidence type="ECO:0000256" key="10">
    <source>
        <dbReference type="SAM" id="Phobius"/>
    </source>
</evidence>
<feature type="transmembrane region" description="Helical" evidence="10">
    <location>
        <begin position="82"/>
        <end position="100"/>
    </location>
</feature>
<feature type="transmembrane region" description="Helical" evidence="10">
    <location>
        <begin position="251"/>
        <end position="270"/>
    </location>
</feature>
<feature type="transmembrane region" description="Helical" evidence="10">
    <location>
        <begin position="182"/>
        <end position="201"/>
    </location>
</feature>
<accession>A0A1D8NJL1</accession>
<evidence type="ECO:0000313" key="11">
    <source>
        <dbReference type="EMBL" id="AOW05817.1"/>
    </source>
</evidence>
<gene>
    <name evidence="11" type="ORF">YALI1_E27113g</name>
</gene>
<feature type="transmembrane region" description="Helical" evidence="10">
    <location>
        <begin position="290"/>
        <end position="308"/>
    </location>
</feature>
<evidence type="ECO:0000256" key="7">
    <source>
        <dbReference type="ARBA" id="ARBA00022989"/>
    </source>
</evidence>
<sequence>MSELRKRNQAAVADLSENIEVTETVELTEKKPETTKSTKGHIIDLIICVSGIYASFLTWAVLQERIATTPYGPDNKIFRASLVINTVQSFLAAAVGYAYLQYKQSRRAAKGLKKNTTVFDSMYTLKQLSLVALSQSLASPLSYTALKYVDYLTSILAKSCKLIPLMALQVTLYRRKFPAYKYAVVVLVTIGVSMFTIFHAAPKKASGAGSEHQLYGLGLLGISMLLDGLTNSTQDQIFRKNADITGPHVMCGLNLLTGVFTTVSLLTFSRPQLDTAIAFIRLHPEIMRDIVLFGLCGAVGQVFIFQTLEKFGSVVLVTVNVTRKMFSMLLSVVWFNHRLTLGQWAGVAAVFGGIGFEAWMKMKKN</sequence>
<dbReference type="RefSeq" id="XP_504287.2">
    <property type="nucleotide sequence ID" value="XM_504287.3"/>
</dbReference>
<evidence type="ECO:0000256" key="1">
    <source>
        <dbReference type="ARBA" id="ARBA00004477"/>
    </source>
</evidence>
<keyword evidence="8 10" id="KW-0472">Membrane</keyword>
<evidence type="ECO:0000256" key="8">
    <source>
        <dbReference type="ARBA" id="ARBA00023136"/>
    </source>
</evidence>
<feature type="transmembrane region" description="Helical" evidence="10">
    <location>
        <begin position="341"/>
        <end position="360"/>
    </location>
</feature>
<dbReference type="EMBL" id="CP017557">
    <property type="protein sequence ID" value="AOW05817.1"/>
    <property type="molecule type" value="Genomic_DNA"/>
</dbReference>
<evidence type="ECO:0000256" key="3">
    <source>
        <dbReference type="ARBA" id="ARBA00022448"/>
    </source>
</evidence>
<dbReference type="GO" id="GO:0005459">
    <property type="term" value="F:UDP-galactose transmembrane transporter activity"/>
    <property type="evidence" value="ECO:0007669"/>
    <property type="project" value="TreeGrafter"/>
</dbReference>
<evidence type="ECO:0000256" key="4">
    <source>
        <dbReference type="ARBA" id="ARBA00022597"/>
    </source>
</evidence>
<dbReference type="SUPFAM" id="SSF103481">
    <property type="entry name" value="Multidrug resistance efflux transporter EmrE"/>
    <property type="match status" value="1"/>
</dbReference>
<keyword evidence="4" id="KW-0762">Sugar transport</keyword>
<dbReference type="GO" id="GO:0005460">
    <property type="term" value="F:UDP-glucose transmembrane transporter activity"/>
    <property type="evidence" value="ECO:0007669"/>
    <property type="project" value="TreeGrafter"/>
</dbReference>
<organism evidence="11 12">
    <name type="scientific">Yarrowia lipolytica</name>
    <name type="common">Candida lipolytica</name>
    <dbReference type="NCBI Taxonomy" id="4952"/>
    <lineage>
        <taxon>Eukaryota</taxon>
        <taxon>Fungi</taxon>
        <taxon>Dikarya</taxon>
        <taxon>Ascomycota</taxon>
        <taxon>Saccharomycotina</taxon>
        <taxon>Dipodascomycetes</taxon>
        <taxon>Dipodascales</taxon>
        <taxon>Dipodascales incertae sedis</taxon>
        <taxon>Yarrowia</taxon>
    </lineage>
</organism>
<name>A0A1D8NJL1_YARLL</name>